<evidence type="ECO:0000256" key="8">
    <source>
        <dbReference type="ARBA" id="ARBA00023002"/>
    </source>
</evidence>
<dbReference type="AlphaFoldDB" id="A0A6F9D4Y1"/>
<dbReference type="Gene3D" id="1.20.140.10">
    <property type="entry name" value="Butyryl-CoA Dehydrogenase, subunit A, domain 3"/>
    <property type="match status" value="2"/>
</dbReference>
<dbReference type="GO" id="GO:0005504">
    <property type="term" value="F:fatty acid binding"/>
    <property type="evidence" value="ECO:0007669"/>
    <property type="project" value="TreeGrafter"/>
</dbReference>
<keyword evidence="7" id="KW-0276">Fatty acid metabolism</keyword>
<feature type="domain" description="Acyl-coenzyme A oxidase N-terminal" evidence="15">
    <location>
        <begin position="22"/>
        <end position="139"/>
    </location>
</feature>
<dbReference type="InterPro" id="IPR029320">
    <property type="entry name" value="Acyl-CoA_ox_N"/>
</dbReference>
<comment type="cofactor">
    <cofactor evidence="1">
        <name>FAD</name>
        <dbReference type="ChEBI" id="CHEBI:57692"/>
    </cofactor>
</comment>
<comment type="subcellular location">
    <subcellularLocation>
        <location evidence="2">Peroxisome</location>
    </subcellularLocation>
</comment>
<evidence type="ECO:0000256" key="9">
    <source>
        <dbReference type="ARBA" id="ARBA00023098"/>
    </source>
</evidence>
<dbReference type="InterPro" id="IPR036250">
    <property type="entry name" value="AcylCo_DH-like_C"/>
</dbReference>
<evidence type="ECO:0000256" key="3">
    <source>
        <dbReference type="ARBA" id="ARBA00004846"/>
    </source>
</evidence>
<organism evidence="17">
    <name type="scientific">Phallusia mammillata</name>
    <dbReference type="NCBI Taxonomy" id="59560"/>
    <lineage>
        <taxon>Eukaryota</taxon>
        <taxon>Metazoa</taxon>
        <taxon>Chordata</taxon>
        <taxon>Tunicata</taxon>
        <taxon>Ascidiacea</taxon>
        <taxon>Phlebobranchia</taxon>
        <taxon>Ascidiidae</taxon>
        <taxon>Phallusia</taxon>
    </lineage>
</organism>
<dbReference type="InterPro" id="IPR055060">
    <property type="entry name" value="ACOX_C_alpha1"/>
</dbReference>
<dbReference type="GO" id="GO:0033540">
    <property type="term" value="P:fatty acid beta-oxidation using acyl-CoA oxidase"/>
    <property type="evidence" value="ECO:0007669"/>
    <property type="project" value="TreeGrafter"/>
</dbReference>
<evidence type="ECO:0000259" key="14">
    <source>
        <dbReference type="Pfam" id="PF01756"/>
    </source>
</evidence>
<dbReference type="FunFam" id="1.20.140.10:FF:000005">
    <property type="entry name" value="Acyl-coenzyme A oxidase"/>
    <property type="match status" value="1"/>
</dbReference>
<dbReference type="GO" id="GO:0071949">
    <property type="term" value="F:FAD binding"/>
    <property type="evidence" value="ECO:0007669"/>
    <property type="project" value="InterPro"/>
</dbReference>
<reference evidence="17" key="1">
    <citation type="submission" date="2020-04" db="EMBL/GenBank/DDBJ databases">
        <authorList>
            <person name="Neveu A P."/>
        </authorList>
    </citation>
    <scope>NUCLEOTIDE SEQUENCE</scope>
    <source>
        <tissue evidence="17">Whole embryo</tissue>
    </source>
</reference>
<evidence type="ECO:0000256" key="7">
    <source>
        <dbReference type="ARBA" id="ARBA00022832"/>
    </source>
</evidence>
<evidence type="ECO:0000256" key="2">
    <source>
        <dbReference type="ARBA" id="ARBA00004275"/>
    </source>
</evidence>
<dbReference type="SUPFAM" id="SSF56645">
    <property type="entry name" value="Acyl-CoA dehydrogenase NM domain-like"/>
    <property type="match status" value="1"/>
</dbReference>
<dbReference type="FunFam" id="1.20.140.10:FF:000013">
    <property type="entry name" value="Acyl-coenzyme A oxidase"/>
    <property type="match status" value="1"/>
</dbReference>
<evidence type="ECO:0000256" key="12">
    <source>
        <dbReference type="PIRSR" id="PIRSR000168-1"/>
    </source>
</evidence>
<evidence type="ECO:0000313" key="17">
    <source>
        <dbReference type="EMBL" id="CAB3219769.1"/>
    </source>
</evidence>
<feature type="binding site" evidence="13">
    <location>
        <position position="184"/>
    </location>
    <ligand>
        <name>FAD</name>
        <dbReference type="ChEBI" id="CHEBI:57692"/>
    </ligand>
</feature>
<dbReference type="Pfam" id="PF22924">
    <property type="entry name" value="ACOX_C_alpha1"/>
    <property type="match status" value="1"/>
</dbReference>
<keyword evidence="5 11" id="KW-0285">Flavoprotein</keyword>
<dbReference type="Gene3D" id="2.40.110.10">
    <property type="entry name" value="Butyryl-CoA Dehydrogenase, subunit A, domain 2"/>
    <property type="match status" value="1"/>
</dbReference>
<accession>A0A6F9D4Y1</accession>
<gene>
    <name evidence="17" type="primary">Acox2-001</name>
</gene>
<dbReference type="InterPro" id="IPR002655">
    <property type="entry name" value="Acyl-CoA_oxidase_C"/>
</dbReference>
<proteinExistence type="evidence at transcript level"/>
<dbReference type="InterPro" id="IPR012258">
    <property type="entry name" value="Acyl-CoA_oxidase"/>
</dbReference>
<evidence type="ECO:0000256" key="1">
    <source>
        <dbReference type="ARBA" id="ARBA00001974"/>
    </source>
</evidence>
<dbReference type="GO" id="GO:0000038">
    <property type="term" value="P:very long-chain fatty acid metabolic process"/>
    <property type="evidence" value="ECO:0007669"/>
    <property type="project" value="TreeGrafter"/>
</dbReference>
<comment type="pathway">
    <text evidence="3">Lipid metabolism; peroxisomal fatty acid beta-oxidation.</text>
</comment>
<dbReference type="InterPro" id="IPR037069">
    <property type="entry name" value="AcylCoA_DH/ox_N_sf"/>
</dbReference>
<sequence length="667" mass="74615">MSHLCIESQLLSKERQNVTFPIEELTNIWDGGREETMIRRRVEKLFADDPELKSPPLCTMTRDEEFTEATRKSAYIYRHFIPKHKLYPSSRESKHLTRAQPLATNLFIHMGVFVYCIKTMGSDKQVAKWLQLAKNLNIIGTYAQTELGHGSFLRGLETQATYDRTTQEFVINCPQLSSMKWWPGDLGVNANHALVMANLIIDNKKYGMHAFIVQIRDLSTHKPLPGVSVGDIGNKFGLGSTDNGFLYLKNVRIPLENLLNKNAEVKPDGTYLKKASDRLVYGSMVNLRVSIPKQCTDVLAKACTIAIRYSGVRRQGLLKPDGAEVPILDYTLQQHKLIPQLATVYATNFAGLQIQKKYEVFLQNLSNDDISDLAELHALSASFKASVSEQGTEGVEVCRRACGGHGYSQASGLPSLLARVTPACTYEGENTVLYLQTARFLMKCASKKAKDLPKSVTFLVQPTQMMNINNVTSLDFIVHCFKSRATICVQAAAKRLQQTMGQGVEINEAWNKNAVELVKAAKAYVMQFIVDGFTTFVKGLKCSKPTKKIFEDLCSLYGLHFINNNSGDFLKLGIITAHHCNLAEEAEIELLGKLRPNAVGIVDAFDFSDFSLDSCLGAYDGNVYERLFDMAKLSPLNKEQVHQASYKYLRPYLLEGRDILEGSKSKL</sequence>
<evidence type="ECO:0000256" key="13">
    <source>
        <dbReference type="PIRSR" id="PIRSR000168-2"/>
    </source>
</evidence>
<feature type="active site" description="Proton acceptor" evidence="12">
    <location>
        <position position="427"/>
    </location>
</feature>
<feature type="domain" description="Acyl-CoA oxidase C-terminal" evidence="14">
    <location>
        <begin position="474"/>
        <end position="653"/>
    </location>
</feature>
<dbReference type="GO" id="GO:0003997">
    <property type="term" value="F:acyl-CoA oxidase activity"/>
    <property type="evidence" value="ECO:0007669"/>
    <property type="project" value="InterPro"/>
</dbReference>
<dbReference type="GO" id="GO:0005777">
    <property type="term" value="C:peroxisome"/>
    <property type="evidence" value="ECO:0007669"/>
    <property type="project" value="UniProtKB-SubCell"/>
</dbReference>
<dbReference type="PANTHER" id="PTHR10909">
    <property type="entry name" value="ELECTRON TRANSPORT OXIDOREDUCTASE"/>
    <property type="match status" value="1"/>
</dbReference>
<comment type="similarity">
    <text evidence="4 11">Belongs to the acyl-CoA oxidase family.</text>
</comment>
<evidence type="ECO:0000256" key="11">
    <source>
        <dbReference type="PIRNR" id="PIRNR000168"/>
    </source>
</evidence>
<dbReference type="Gene3D" id="1.10.540.10">
    <property type="entry name" value="Acyl-CoA dehydrogenase/oxidase, N-terminal domain"/>
    <property type="match status" value="1"/>
</dbReference>
<dbReference type="SUPFAM" id="SSF47203">
    <property type="entry name" value="Acyl-CoA dehydrogenase C-terminal domain-like"/>
    <property type="match status" value="2"/>
</dbReference>
<dbReference type="FunFam" id="2.40.110.10:FF:000003">
    <property type="entry name" value="Acyl-coenzyme A oxidase"/>
    <property type="match status" value="1"/>
</dbReference>
<dbReference type="InterPro" id="IPR009100">
    <property type="entry name" value="AcylCoA_DH/oxidase_NM_dom_sf"/>
</dbReference>
<feature type="domain" description="Acyl-CoA oxidase C-alpha1" evidence="16">
    <location>
        <begin position="281"/>
        <end position="442"/>
    </location>
</feature>
<dbReference type="Pfam" id="PF14749">
    <property type="entry name" value="Acyl-CoA_ox_N"/>
    <property type="match status" value="1"/>
</dbReference>
<dbReference type="PIRSF" id="PIRSF000168">
    <property type="entry name" value="Acyl-CoA_oxidase"/>
    <property type="match status" value="1"/>
</dbReference>
<evidence type="ECO:0000256" key="6">
    <source>
        <dbReference type="ARBA" id="ARBA00022827"/>
    </source>
</evidence>
<evidence type="ECO:0000256" key="10">
    <source>
        <dbReference type="ARBA" id="ARBA00023140"/>
    </source>
</evidence>
<name>A0A6F9D4Y1_9ASCI</name>
<dbReference type="EMBL" id="LR782662">
    <property type="protein sequence ID" value="CAB3219769.1"/>
    <property type="molecule type" value="mRNA"/>
</dbReference>
<keyword evidence="9" id="KW-0443">Lipid metabolism</keyword>
<protein>
    <recommendedName>
        <fullName evidence="11">Acyl-coenzyme A oxidase</fullName>
    </recommendedName>
</protein>
<evidence type="ECO:0000256" key="4">
    <source>
        <dbReference type="ARBA" id="ARBA00006288"/>
    </source>
</evidence>
<dbReference type="InterPro" id="IPR046373">
    <property type="entry name" value="Acyl-CoA_Oxase/DH_mid-dom_sf"/>
</dbReference>
<evidence type="ECO:0000259" key="16">
    <source>
        <dbReference type="Pfam" id="PF22924"/>
    </source>
</evidence>
<dbReference type="Pfam" id="PF01756">
    <property type="entry name" value="ACOX"/>
    <property type="match status" value="1"/>
</dbReference>
<keyword evidence="6 11" id="KW-0274">FAD</keyword>
<evidence type="ECO:0000259" key="15">
    <source>
        <dbReference type="Pfam" id="PF14749"/>
    </source>
</evidence>
<feature type="binding site" evidence="13">
    <location>
        <position position="145"/>
    </location>
    <ligand>
        <name>FAD</name>
        <dbReference type="ChEBI" id="CHEBI:57692"/>
    </ligand>
</feature>
<dbReference type="PANTHER" id="PTHR10909:SF344">
    <property type="entry name" value="PEROXISOMAL ACYL-COENZYME A OXIDASE 2"/>
    <property type="match status" value="1"/>
</dbReference>
<dbReference type="GO" id="GO:0055088">
    <property type="term" value="P:lipid homeostasis"/>
    <property type="evidence" value="ECO:0007669"/>
    <property type="project" value="TreeGrafter"/>
</dbReference>
<keyword evidence="10" id="KW-0576">Peroxisome</keyword>
<evidence type="ECO:0000256" key="5">
    <source>
        <dbReference type="ARBA" id="ARBA00022630"/>
    </source>
</evidence>
<keyword evidence="8" id="KW-0560">Oxidoreductase</keyword>